<evidence type="ECO:0008006" key="3">
    <source>
        <dbReference type="Google" id="ProtNLM"/>
    </source>
</evidence>
<protein>
    <recommendedName>
        <fullName evidence="3">Tetratricopeptide repeat protein</fullName>
    </recommendedName>
</protein>
<reference evidence="1 2" key="1">
    <citation type="submission" date="2018-03" db="EMBL/GenBank/DDBJ databases">
        <title>Draft Genome Sequences of the Obligatory Marine Myxobacteria Enhygromyxa salina SWB007.</title>
        <authorList>
            <person name="Poehlein A."/>
            <person name="Moghaddam J.A."/>
            <person name="Harms H."/>
            <person name="Alanjari M."/>
            <person name="Koenig G.M."/>
            <person name="Daniel R."/>
            <person name="Schaeberle T.F."/>
        </authorList>
    </citation>
    <scope>NUCLEOTIDE SEQUENCE [LARGE SCALE GENOMIC DNA]</scope>
    <source>
        <strain evidence="1 2">SWB007</strain>
    </source>
</reference>
<proteinExistence type="predicted"/>
<dbReference type="Gene3D" id="1.25.40.10">
    <property type="entry name" value="Tetratricopeptide repeat domain"/>
    <property type="match status" value="1"/>
</dbReference>
<dbReference type="Gene3D" id="3.30.2010.20">
    <property type="match status" value="1"/>
</dbReference>
<dbReference type="InterPro" id="IPR038555">
    <property type="entry name" value="Zincin_1_sf"/>
</dbReference>
<dbReference type="RefSeq" id="WP_106088733.1">
    <property type="nucleotide sequence ID" value="NZ_PVNL01000041.1"/>
</dbReference>
<dbReference type="EMBL" id="PVNL01000041">
    <property type="protein sequence ID" value="PRQ08417.1"/>
    <property type="molecule type" value="Genomic_DNA"/>
</dbReference>
<sequence length="345" mass="37900">MTKLASIFARAYDALEAEDLDGVQAAMASAVDAGADEDDARLRYLHFMTGWLDEDASETELEELFGSTDGLLEAAVALQDPSEAARITLDISDILISIGDIDDAEHALRALSEREDLSSEADSEARLLRAQVLLDHQEDAEEALTVLDGVHPSLHEDPGYVSLRAAVLVDLERGAEGVELLERSLEREDDTELRYQLGSILREADDLDGALEHLLEVRKRDLATHDVDLDDPVPADEAEDLRRHLEDVLDTLPDPVINRVAAAAIRVERWVGEAGVREGCDPRTALAFEGRPATEDDDGQVDALVLFRDAIIALIEDDDAIIDVIALSLVEEFDRFFDLELIPGM</sequence>
<evidence type="ECO:0000313" key="1">
    <source>
        <dbReference type="EMBL" id="PRQ08417.1"/>
    </source>
</evidence>
<dbReference type="AlphaFoldDB" id="A0A2S9YTH7"/>
<dbReference type="Proteomes" id="UP000238823">
    <property type="component" value="Unassembled WGS sequence"/>
</dbReference>
<dbReference type="InterPro" id="IPR011990">
    <property type="entry name" value="TPR-like_helical_dom_sf"/>
</dbReference>
<name>A0A2S9YTH7_9BACT</name>
<comment type="caution">
    <text evidence="1">The sequence shown here is derived from an EMBL/GenBank/DDBJ whole genome shotgun (WGS) entry which is preliminary data.</text>
</comment>
<gene>
    <name evidence="1" type="ORF">ENSA7_17020</name>
</gene>
<dbReference type="OrthoDB" id="9821133at2"/>
<evidence type="ECO:0000313" key="2">
    <source>
        <dbReference type="Proteomes" id="UP000238823"/>
    </source>
</evidence>
<organism evidence="1 2">
    <name type="scientific">Enhygromyxa salina</name>
    <dbReference type="NCBI Taxonomy" id="215803"/>
    <lineage>
        <taxon>Bacteria</taxon>
        <taxon>Pseudomonadati</taxon>
        <taxon>Myxococcota</taxon>
        <taxon>Polyangia</taxon>
        <taxon>Nannocystales</taxon>
        <taxon>Nannocystaceae</taxon>
        <taxon>Enhygromyxa</taxon>
    </lineage>
</organism>
<accession>A0A2S9YTH7</accession>
<dbReference type="SUPFAM" id="SSF48452">
    <property type="entry name" value="TPR-like"/>
    <property type="match status" value="1"/>
</dbReference>